<reference evidence="3" key="1">
    <citation type="submission" date="2016-12" db="EMBL/GenBank/DDBJ databases">
        <authorList>
            <person name="Jung M.Y."/>
            <person name="Lee S.H."/>
        </authorList>
    </citation>
    <scope>NUCLEOTIDE SEQUENCE [LARGE SCALE GENOMIC DNA]</scope>
    <source>
        <strain evidence="3">WiKim39</strain>
    </source>
</reference>
<dbReference type="Proteomes" id="UP000187499">
    <property type="component" value="Chromosome"/>
</dbReference>
<evidence type="ECO:0000256" key="1">
    <source>
        <dbReference type="SAM" id="SignalP"/>
    </source>
</evidence>
<dbReference type="RefSeq" id="WP_076614179.1">
    <property type="nucleotide sequence ID" value="NZ_CP019323.1"/>
</dbReference>
<accession>A0A1P8Q1G7</accession>
<dbReference type="EMBL" id="CP019323">
    <property type="protein sequence ID" value="APX71675.1"/>
    <property type="molecule type" value="Genomic_DNA"/>
</dbReference>
<gene>
    <name evidence="2" type="ORF">BTM29_03485</name>
</gene>
<name>A0A1P8Q1G7_9LACO</name>
<evidence type="ECO:0000313" key="2">
    <source>
        <dbReference type="EMBL" id="APX71675.1"/>
    </source>
</evidence>
<protein>
    <submittedName>
        <fullName evidence="2">Uncharacterized protein</fullName>
    </submittedName>
</protein>
<keyword evidence="3" id="KW-1185">Reference proteome</keyword>
<dbReference type="AlphaFoldDB" id="A0A1P8Q1G7"/>
<keyword evidence="1" id="KW-0732">Signal</keyword>
<feature type="signal peptide" evidence="1">
    <location>
        <begin position="1"/>
        <end position="26"/>
    </location>
</feature>
<dbReference type="KEGG" id="lalw:BTM29_03485"/>
<proteinExistence type="predicted"/>
<evidence type="ECO:0000313" key="3">
    <source>
        <dbReference type="Proteomes" id="UP000187499"/>
    </source>
</evidence>
<dbReference type="PROSITE" id="PS51257">
    <property type="entry name" value="PROKAR_LIPOPROTEIN"/>
    <property type="match status" value="1"/>
</dbReference>
<sequence>MRKLLGIIAVLLAVGTLISCSSSVNKAYSSKTGSAQTVVRNRVEINQTKWNKEISAANVEYLPSDTDFDEVFPETWTDLKKSNSFIIEGTVLNYEKMRDTLKVESKITIHVDKVIYGNKVLENQNIVTVVPTGFSTSKGTDDNTKKSEQVLYKKTSFPLPKIGSKVITGLKSNEERYEDNPALKKSMIKYGLDGKDAYLIAMPNYNFWVQNSDNKYVINNLDIRNMKKSNPNYGKVSELFDLTDKLNRV</sequence>
<feature type="chain" id="PRO_5039410277" evidence="1">
    <location>
        <begin position="27"/>
        <end position="249"/>
    </location>
</feature>
<dbReference type="OrthoDB" id="2315450at2"/>
<organism evidence="2 3">
    <name type="scientific">Companilactobacillus allii</name>
    <dbReference type="NCBI Taxonomy" id="1847728"/>
    <lineage>
        <taxon>Bacteria</taxon>
        <taxon>Bacillati</taxon>
        <taxon>Bacillota</taxon>
        <taxon>Bacilli</taxon>
        <taxon>Lactobacillales</taxon>
        <taxon>Lactobacillaceae</taxon>
        <taxon>Companilactobacillus</taxon>
    </lineage>
</organism>